<dbReference type="InterPro" id="IPR003439">
    <property type="entry name" value="ABC_transporter-like_ATP-bd"/>
</dbReference>
<organism evidence="5 6">
    <name type="scientific">Staphylococcus pragensis</name>
    <dbReference type="NCBI Taxonomy" id="1611836"/>
    <lineage>
        <taxon>Bacteria</taxon>
        <taxon>Bacillati</taxon>
        <taxon>Bacillota</taxon>
        <taxon>Bacilli</taxon>
        <taxon>Bacillales</taxon>
        <taxon>Staphylococcaceae</taxon>
        <taxon>Staphylococcus</taxon>
    </lineage>
</organism>
<dbReference type="SMART" id="SM00382">
    <property type="entry name" value="AAA"/>
    <property type="match status" value="1"/>
</dbReference>
<dbReference type="PANTHER" id="PTHR43776">
    <property type="entry name" value="TRANSPORT ATP-BINDING PROTEIN"/>
    <property type="match status" value="1"/>
</dbReference>
<dbReference type="Proteomes" id="UP000297459">
    <property type="component" value="Unassembled WGS sequence"/>
</dbReference>
<evidence type="ECO:0000259" key="4">
    <source>
        <dbReference type="PROSITE" id="PS50893"/>
    </source>
</evidence>
<dbReference type="PROSITE" id="PS00211">
    <property type="entry name" value="ABC_TRANSPORTER_1"/>
    <property type="match status" value="1"/>
</dbReference>
<dbReference type="Gene3D" id="3.40.50.300">
    <property type="entry name" value="P-loop containing nucleotide triphosphate hydrolases"/>
    <property type="match status" value="1"/>
</dbReference>
<comment type="caution">
    <text evidence="5">The sequence shown here is derived from an EMBL/GenBank/DDBJ whole genome shotgun (WGS) entry which is preliminary data.</text>
</comment>
<dbReference type="SUPFAM" id="SSF52540">
    <property type="entry name" value="P-loop containing nucleoside triphosphate hydrolases"/>
    <property type="match status" value="1"/>
</dbReference>
<keyword evidence="6" id="KW-1185">Reference proteome</keyword>
<dbReference type="GO" id="GO:0016887">
    <property type="term" value="F:ATP hydrolysis activity"/>
    <property type="evidence" value="ECO:0007669"/>
    <property type="project" value="InterPro"/>
</dbReference>
<dbReference type="GO" id="GO:0055085">
    <property type="term" value="P:transmembrane transport"/>
    <property type="evidence" value="ECO:0007669"/>
    <property type="project" value="UniProtKB-ARBA"/>
</dbReference>
<dbReference type="EMBL" id="SRPJ01000003">
    <property type="protein sequence ID" value="TGN27033.1"/>
    <property type="molecule type" value="Genomic_DNA"/>
</dbReference>
<reference evidence="5 6" key="1">
    <citation type="submission" date="2019-04" db="EMBL/GenBank/DDBJ databases">
        <title>Genomic characterization of Staphylococcus petrasii strains.</title>
        <authorList>
            <person name="Vrbovska V."/>
            <person name="Kovarovic V."/>
            <person name="Maslanova I."/>
            <person name="Indrakova A."/>
            <person name="Petras P."/>
            <person name="Sedo O."/>
            <person name="Svec P."/>
            <person name="Fisarova L."/>
            <person name="Sedlacek I."/>
            <person name="Doskar J."/>
            <person name="Pantucek R."/>
        </authorList>
    </citation>
    <scope>NUCLEOTIDE SEQUENCE [LARGE SCALE GENOMIC DNA]</scope>
    <source>
        <strain evidence="5 6">CCM 8529</strain>
    </source>
</reference>
<keyword evidence="3 5" id="KW-0067">ATP-binding</keyword>
<proteinExistence type="predicted"/>
<evidence type="ECO:0000256" key="3">
    <source>
        <dbReference type="ARBA" id="ARBA00022840"/>
    </source>
</evidence>
<keyword evidence="2" id="KW-0547">Nucleotide-binding</keyword>
<dbReference type="PANTHER" id="PTHR43776:SF8">
    <property type="entry name" value="ABC TRANSPORTER, ATP-BINDING PROTEIN"/>
    <property type="match status" value="1"/>
</dbReference>
<keyword evidence="1" id="KW-0813">Transport</keyword>
<dbReference type="InterPro" id="IPR027417">
    <property type="entry name" value="P-loop_NTPase"/>
</dbReference>
<evidence type="ECO:0000256" key="2">
    <source>
        <dbReference type="ARBA" id="ARBA00022741"/>
    </source>
</evidence>
<dbReference type="AlphaFoldDB" id="A0A4Z1B1F2"/>
<dbReference type="PROSITE" id="PS50893">
    <property type="entry name" value="ABC_TRANSPORTER_2"/>
    <property type="match status" value="1"/>
</dbReference>
<feature type="domain" description="ABC transporter" evidence="4">
    <location>
        <begin position="2"/>
        <end position="210"/>
    </location>
</feature>
<protein>
    <submittedName>
        <fullName evidence="5">ATP-binding cassette domain-containing protein</fullName>
    </submittedName>
</protein>
<evidence type="ECO:0000256" key="1">
    <source>
        <dbReference type="ARBA" id="ARBA00022448"/>
    </source>
</evidence>
<dbReference type="Pfam" id="PF00005">
    <property type="entry name" value="ABC_tran"/>
    <property type="match status" value="1"/>
</dbReference>
<evidence type="ECO:0000313" key="6">
    <source>
        <dbReference type="Proteomes" id="UP000297459"/>
    </source>
</evidence>
<dbReference type="InterPro" id="IPR003593">
    <property type="entry name" value="AAA+_ATPase"/>
</dbReference>
<dbReference type="InterPro" id="IPR050319">
    <property type="entry name" value="ABC_transp_ATP-bind"/>
</dbReference>
<evidence type="ECO:0000313" key="5">
    <source>
        <dbReference type="EMBL" id="TGN27033.1"/>
    </source>
</evidence>
<dbReference type="GO" id="GO:0005524">
    <property type="term" value="F:ATP binding"/>
    <property type="evidence" value="ECO:0007669"/>
    <property type="project" value="UniProtKB-KW"/>
</dbReference>
<name>A0A4Z1B1F2_9STAP</name>
<dbReference type="RefSeq" id="WP_126564667.1">
    <property type="nucleotide sequence ID" value="NZ_BMCY01000003.1"/>
</dbReference>
<gene>
    <name evidence="5" type="ORF">E2558_08650</name>
</gene>
<dbReference type="InterPro" id="IPR017871">
    <property type="entry name" value="ABC_transporter-like_CS"/>
</dbReference>
<sequence length="210" mass="24117">MLQIKQLNKSFSDKTIFRNFNYEANSHENIIISGVSGSGKSTLAQIIAGLDDNYQGIINYNDLTLGKVSRYEWMKHIQYIPQYNSNTLDPRKTVEWILKQPLKNFHIPEHLHKEKMQNAMTLCKLDSQLLNKKVSNLSGGQFQRLWIAKALLVEPDVIILDEATTNLDVINEELILQTLREIENLQLIIITHDPYLLHSLPGKHLKIGSD</sequence>
<accession>A0A4Z1B1F2</accession>